<accession>A0A4E9E5D7</accession>
<dbReference type="EMBL" id="CAAKMV010000077">
    <property type="protein sequence ID" value="VIO53794.1"/>
    <property type="molecule type" value="Genomic_DNA"/>
</dbReference>
<reference evidence="1" key="2">
    <citation type="submission" date="2021-03" db="EMBL/GenBank/DDBJ databases">
        <authorList>
            <person name="Alouane T."/>
            <person name="Langin T."/>
            <person name="Bonhomme L."/>
        </authorList>
    </citation>
    <scope>NUCLEOTIDE SEQUENCE</scope>
    <source>
        <strain evidence="1">MDC_Fg202</strain>
    </source>
</reference>
<name>A0A4E9E5D7_GIBZA</name>
<evidence type="ECO:0000313" key="1">
    <source>
        <dbReference type="EMBL" id="CAG1996203.1"/>
    </source>
</evidence>
<organism evidence="2">
    <name type="scientific">Gibberella zeae</name>
    <name type="common">Wheat head blight fungus</name>
    <name type="synonym">Fusarium graminearum</name>
    <dbReference type="NCBI Taxonomy" id="5518"/>
    <lineage>
        <taxon>Eukaryota</taxon>
        <taxon>Fungi</taxon>
        <taxon>Dikarya</taxon>
        <taxon>Ascomycota</taxon>
        <taxon>Pezizomycotina</taxon>
        <taxon>Sordariomycetes</taxon>
        <taxon>Hypocreomycetidae</taxon>
        <taxon>Hypocreales</taxon>
        <taxon>Nectriaceae</taxon>
        <taxon>Fusarium</taxon>
    </lineage>
</organism>
<evidence type="ECO:0000313" key="2">
    <source>
        <dbReference type="EMBL" id="VIO53794.1"/>
    </source>
</evidence>
<sequence>MFVFQLHSIFPTERRCFLSATISAAHLHIFSDGQCTGITEPGSKNGTRLRSFDWTELFDKDDRAHHLCPPDLLPCPKPPSSCLLTVLEHCLTTKP</sequence>
<gene>
    <name evidence="2" type="ORF">FUG_LOCUS103823</name>
    <name evidence="1" type="ORF">MDCFG202_LOCUS409235</name>
</gene>
<dbReference type="EMBL" id="CAJPIJ010000159">
    <property type="protein sequence ID" value="CAG1996203.1"/>
    <property type="molecule type" value="Genomic_DNA"/>
</dbReference>
<reference evidence="2" key="1">
    <citation type="submission" date="2019-04" db="EMBL/GenBank/DDBJ databases">
        <authorList>
            <person name="Melise S."/>
            <person name="Noan J."/>
            <person name="Okalmin O."/>
        </authorList>
    </citation>
    <scope>NUCLEOTIDE SEQUENCE</scope>
    <source>
        <strain evidence="2">FN9</strain>
    </source>
</reference>
<proteinExistence type="predicted"/>
<dbReference type="Proteomes" id="UP000746612">
    <property type="component" value="Unassembled WGS sequence"/>
</dbReference>
<dbReference type="AlphaFoldDB" id="A0A4E9E5D7"/>
<protein>
    <submittedName>
        <fullName evidence="2">Uncharacterized protein</fullName>
    </submittedName>
</protein>